<reference evidence="4" key="1">
    <citation type="submission" date="2022-10" db="EMBL/GenBank/DDBJ databases">
        <title>Culturing micro-colonial fungi from biological soil crusts in the Mojave desert and describing Neophaeococcomyces mojavensis, and introducing the new genera and species Taxawa tesnikishii.</title>
        <authorList>
            <person name="Kurbessoian T."/>
            <person name="Stajich J.E."/>
        </authorList>
    </citation>
    <scope>NUCLEOTIDE SEQUENCE</scope>
    <source>
        <strain evidence="4">TK_41</strain>
    </source>
</reference>
<gene>
    <name evidence="4" type="ORF">H2200_005102</name>
</gene>
<keyword evidence="3" id="KW-1133">Transmembrane helix</keyword>
<sequence length="485" mass="54772">MGKIALQSLQKSRIPHLALSISTKRASAQSKSRCLNQQNTLPLSSRCYNSLSRRIAKGSENLDGSKTSFRRHASTTSRPGPTLPASQPQSHPQHKPRPTLAQRASAEEVLRQRRAIDARKRIHMSSNTYFWICSLFGFALSTYIVYTYMSYSRSLKEYEGLDLPQNADVSSRWLDKSRQFDDEVELSEKFMGLRNLREHLCREARGNVLEVSAGTGRNMGLYRLDPMLVREEKKVKSLVFNDLSEIMLLQAQKKFEEAQEKIAEEKRSFSGPVQFVVGDASERTLIQRPEGGFDTIVQTMGICSETNPVAFLKRLAELCRQPGEKSTGMDVKVIEKEAQERLEDLQKTKDYGAAEPEQEGEQLDALIVEAGGDLGGKILLLEHGRSTLGVVNRILDNGAKMHADHYGCWWNKDIEQVVKDSGLIVERKRRYHFGTTYEYVLRPRPRSKPDEREVLTSQSEIEGAVVDLSEGVKAKSWGSGWFSRG</sequence>
<proteinExistence type="predicted"/>
<evidence type="ECO:0000256" key="1">
    <source>
        <dbReference type="SAM" id="Coils"/>
    </source>
</evidence>
<dbReference type="PANTHER" id="PTHR42912:SF83">
    <property type="entry name" value="METHYLTRANSFERASE TYPE 11 DOMAIN-CONTAINING PROTEIN"/>
    <property type="match status" value="1"/>
</dbReference>
<dbReference type="GO" id="GO:0008168">
    <property type="term" value="F:methyltransferase activity"/>
    <property type="evidence" value="ECO:0007669"/>
    <property type="project" value="TreeGrafter"/>
</dbReference>
<dbReference type="AlphaFoldDB" id="A0AA38XBC7"/>
<feature type="transmembrane region" description="Helical" evidence="3">
    <location>
        <begin position="129"/>
        <end position="149"/>
    </location>
</feature>
<dbReference type="PANTHER" id="PTHR42912">
    <property type="entry name" value="METHYLTRANSFERASE"/>
    <property type="match status" value="1"/>
</dbReference>
<dbReference type="Proteomes" id="UP001172673">
    <property type="component" value="Unassembled WGS sequence"/>
</dbReference>
<dbReference type="InterPro" id="IPR050508">
    <property type="entry name" value="Methyltransf_Superfamily"/>
</dbReference>
<keyword evidence="1" id="KW-0175">Coiled coil</keyword>
<evidence type="ECO:0000256" key="3">
    <source>
        <dbReference type="SAM" id="Phobius"/>
    </source>
</evidence>
<dbReference type="Gene3D" id="3.40.50.150">
    <property type="entry name" value="Vaccinia Virus protein VP39"/>
    <property type="match status" value="1"/>
</dbReference>
<protein>
    <recommendedName>
        <fullName evidence="6">Methyltransferase OMS1, mitochondrial</fullName>
    </recommendedName>
</protein>
<evidence type="ECO:0008006" key="6">
    <source>
        <dbReference type="Google" id="ProtNLM"/>
    </source>
</evidence>
<feature type="coiled-coil region" evidence="1">
    <location>
        <begin position="241"/>
        <end position="268"/>
    </location>
</feature>
<organism evidence="4 5">
    <name type="scientific">Cladophialophora chaetospira</name>
    <dbReference type="NCBI Taxonomy" id="386627"/>
    <lineage>
        <taxon>Eukaryota</taxon>
        <taxon>Fungi</taxon>
        <taxon>Dikarya</taxon>
        <taxon>Ascomycota</taxon>
        <taxon>Pezizomycotina</taxon>
        <taxon>Eurotiomycetes</taxon>
        <taxon>Chaetothyriomycetidae</taxon>
        <taxon>Chaetothyriales</taxon>
        <taxon>Herpotrichiellaceae</taxon>
        <taxon>Cladophialophora</taxon>
    </lineage>
</organism>
<comment type="caution">
    <text evidence="4">The sequence shown here is derived from an EMBL/GenBank/DDBJ whole genome shotgun (WGS) entry which is preliminary data.</text>
</comment>
<name>A0AA38XBC7_9EURO</name>
<evidence type="ECO:0000313" key="5">
    <source>
        <dbReference type="Proteomes" id="UP001172673"/>
    </source>
</evidence>
<feature type="region of interest" description="Disordered" evidence="2">
    <location>
        <begin position="59"/>
        <end position="106"/>
    </location>
</feature>
<evidence type="ECO:0000313" key="4">
    <source>
        <dbReference type="EMBL" id="KAJ9610325.1"/>
    </source>
</evidence>
<dbReference type="SUPFAM" id="SSF53335">
    <property type="entry name" value="S-adenosyl-L-methionine-dependent methyltransferases"/>
    <property type="match status" value="1"/>
</dbReference>
<keyword evidence="3" id="KW-0812">Transmembrane</keyword>
<keyword evidence="3" id="KW-0472">Membrane</keyword>
<feature type="compositionally biased region" description="Polar residues" evidence="2">
    <location>
        <begin position="74"/>
        <end position="91"/>
    </location>
</feature>
<accession>A0AA38XBC7</accession>
<dbReference type="InterPro" id="IPR029063">
    <property type="entry name" value="SAM-dependent_MTases_sf"/>
</dbReference>
<evidence type="ECO:0000256" key="2">
    <source>
        <dbReference type="SAM" id="MobiDB-lite"/>
    </source>
</evidence>
<dbReference type="EMBL" id="JAPDRK010000007">
    <property type="protein sequence ID" value="KAJ9610325.1"/>
    <property type="molecule type" value="Genomic_DNA"/>
</dbReference>
<keyword evidence="5" id="KW-1185">Reference proteome</keyword>